<accession>A0A0F9K5F0</accession>
<protein>
    <submittedName>
        <fullName evidence="1">Uncharacterized protein</fullName>
    </submittedName>
</protein>
<name>A0A0F9K5F0_9ZZZZ</name>
<dbReference type="EMBL" id="LAZR01014478">
    <property type="protein sequence ID" value="KKM17328.1"/>
    <property type="molecule type" value="Genomic_DNA"/>
</dbReference>
<comment type="caution">
    <text evidence="1">The sequence shown here is derived from an EMBL/GenBank/DDBJ whole genome shotgun (WGS) entry which is preliminary data.</text>
</comment>
<evidence type="ECO:0000313" key="1">
    <source>
        <dbReference type="EMBL" id="KKM17328.1"/>
    </source>
</evidence>
<gene>
    <name evidence="1" type="ORF">LCGC14_1676870</name>
</gene>
<proteinExistence type="predicted"/>
<dbReference type="AlphaFoldDB" id="A0A0F9K5F0"/>
<reference evidence="1" key="1">
    <citation type="journal article" date="2015" name="Nature">
        <title>Complex archaea that bridge the gap between prokaryotes and eukaryotes.</title>
        <authorList>
            <person name="Spang A."/>
            <person name="Saw J.H."/>
            <person name="Jorgensen S.L."/>
            <person name="Zaremba-Niedzwiedzka K."/>
            <person name="Martijn J."/>
            <person name="Lind A.E."/>
            <person name="van Eijk R."/>
            <person name="Schleper C."/>
            <person name="Guy L."/>
            <person name="Ettema T.J."/>
        </authorList>
    </citation>
    <scope>NUCLEOTIDE SEQUENCE</scope>
</reference>
<organism evidence="1">
    <name type="scientific">marine sediment metagenome</name>
    <dbReference type="NCBI Taxonomy" id="412755"/>
    <lineage>
        <taxon>unclassified sequences</taxon>
        <taxon>metagenomes</taxon>
        <taxon>ecological metagenomes</taxon>
    </lineage>
</organism>
<sequence>MEKTNPLNIKEIKHYSLEYHTIFRDWNRLSSSSKFYYHHGVVYEDAPWGSDISIRSVENPEKLHRLRNKISKFIKDKEYKELGFMTWIKEACSDRGLVDKGVYKFRVPELCKIEKVKKHIYETEEEFFLFCFFEIKSKDRYKDYFKKDTWDLPEPFVIPFYEKKHDRVGFFTDYGKLKLDTYNTQFHLIDYEIYKGYMEENKENVNIPVRDEMLQGNLFKENTK</sequence>